<organism evidence="1 2">
    <name type="scientific">Ophiocordyceps sinensis</name>
    <dbReference type="NCBI Taxonomy" id="72228"/>
    <lineage>
        <taxon>Eukaryota</taxon>
        <taxon>Fungi</taxon>
        <taxon>Dikarya</taxon>
        <taxon>Ascomycota</taxon>
        <taxon>Pezizomycotina</taxon>
        <taxon>Sordariomycetes</taxon>
        <taxon>Hypocreomycetidae</taxon>
        <taxon>Hypocreales</taxon>
        <taxon>Ophiocordycipitaceae</taxon>
        <taxon>Ophiocordyceps</taxon>
    </lineage>
</organism>
<comment type="caution">
    <text evidence="1">The sequence shown here is derived from an EMBL/GenBank/DDBJ whole genome shotgun (WGS) entry which is preliminary data.</text>
</comment>
<sequence>MSKDVDDLEDTLFSSPPAAAKIRRERTTAANGRAVALTASVAADKGTKGPPKSAIKYDLDLSDIEFLLKWLVNHKSKDNRMSSNRLAILEAKRRFQYIVDGSPIISDECFAQMTCEALVARLADPLDEFDEGDSIIVINATRHFVCFVRSNSI</sequence>
<name>A0A8H4PRR6_9HYPO</name>
<gene>
    <name evidence="1" type="ORF">G6O67_005476</name>
</gene>
<reference evidence="1 2" key="1">
    <citation type="journal article" date="2020" name="Genome Biol. Evol.">
        <title>A new high-quality draft genome assembly of the Chinese cordyceps Ophiocordyceps sinensis.</title>
        <authorList>
            <person name="Shu R."/>
            <person name="Zhang J."/>
            <person name="Meng Q."/>
            <person name="Zhang H."/>
            <person name="Zhou G."/>
            <person name="Li M."/>
            <person name="Wu P."/>
            <person name="Zhao Y."/>
            <person name="Chen C."/>
            <person name="Qin Q."/>
        </authorList>
    </citation>
    <scope>NUCLEOTIDE SEQUENCE [LARGE SCALE GENOMIC DNA]</scope>
    <source>
        <strain evidence="1 2">IOZ07</strain>
    </source>
</reference>
<dbReference type="AlphaFoldDB" id="A0A8H4PRR6"/>
<dbReference type="Proteomes" id="UP000557566">
    <property type="component" value="Unassembled WGS sequence"/>
</dbReference>
<dbReference type="OrthoDB" id="4646997at2759"/>
<accession>A0A8H4PRR6</accession>
<proteinExistence type="predicted"/>
<evidence type="ECO:0000313" key="1">
    <source>
        <dbReference type="EMBL" id="KAF4509188.1"/>
    </source>
</evidence>
<evidence type="ECO:0000313" key="2">
    <source>
        <dbReference type="Proteomes" id="UP000557566"/>
    </source>
</evidence>
<protein>
    <submittedName>
        <fullName evidence="1">Uncharacterized protein</fullName>
    </submittedName>
</protein>
<dbReference type="EMBL" id="JAAVMX010000005">
    <property type="protein sequence ID" value="KAF4509188.1"/>
    <property type="molecule type" value="Genomic_DNA"/>
</dbReference>
<keyword evidence="2" id="KW-1185">Reference proteome</keyword>